<reference evidence="6 7" key="1">
    <citation type="journal article" date="2012" name="Stand. Genomic Sci.">
        <title>Complete genome sequencing and analysis of Saprospira grandis str. Lewin, a predatory marine bacterium.</title>
        <authorList>
            <person name="Saw J.H."/>
            <person name="Yuryev A."/>
            <person name="Kanbe M."/>
            <person name="Hou S."/>
            <person name="Young A.G."/>
            <person name="Aizawa S."/>
            <person name="Alam M."/>
        </authorList>
    </citation>
    <scope>NUCLEOTIDE SEQUENCE [LARGE SCALE GENOMIC DNA]</scope>
    <source>
        <strain evidence="6 7">Lewin</strain>
    </source>
</reference>
<evidence type="ECO:0000313" key="7">
    <source>
        <dbReference type="Proteomes" id="UP000007519"/>
    </source>
</evidence>
<evidence type="ECO:0000256" key="2">
    <source>
        <dbReference type="ARBA" id="ARBA00022670"/>
    </source>
</evidence>
<dbReference type="InterPro" id="IPR036034">
    <property type="entry name" value="PDZ_sf"/>
</dbReference>
<dbReference type="GO" id="GO:0004252">
    <property type="term" value="F:serine-type endopeptidase activity"/>
    <property type="evidence" value="ECO:0007669"/>
    <property type="project" value="InterPro"/>
</dbReference>
<dbReference type="InterPro" id="IPR001478">
    <property type="entry name" value="PDZ"/>
</dbReference>
<evidence type="ECO:0000256" key="4">
    <source>
        <dbReference type="ARBA" id="ARBA00022825"/>
    </source>
</evidence>
<gene>
    <name evidence="6" type="ordered locus">SGRA_1391</name>
</gene>
<dbReference type="Gene3D" id="2.30.42.10">
    <property type="match status" value="2"/>
</dbReference>
<dbReference type="Proteomes" id="UP000007519">
    <property type="component" value="Chromosome"/>
</dbReference>
<protein>
    <submittedName>
        <fullName evidence="6">Protease do</fullName>
    </submittedName>
</protein>
<dbReference type="GO" id="GO:0006508">
    <property type="term" value="P:proteolysis"/>
    <property type="evidence" value="ECO:0007669"/>
    <property type="project" value="UniProtKB-KW"/>
</dbReference>
<dbReference type="SUPFAM" id="SSF50494">
    <property type="entry name" value="Trypsin-like serine proteases"/>
    <property type="match status" value="1"/>
</dbReference>
<organism evidence="6 7">
    <name type="scientific">Saprospira grandis (strain Lewin)</name>
    <dbReference type="NCBI Taxonomy" id="984262"/>
    <lineage>
        <taxon>Bacteria</taxon>
        <taxon>Pseudomonadati</taxon>
        <taxon>Bacteroidota</taxon>
        <taxon>Saprospiria</taxon>
        <taxon>Saprospirales</taxon>
        <taxon>Saprospiraceae</taxon>
        <taxon>Saprospira</taxon>
    </lineage>
</organism>
<dbReference type="eggNOG" id="COG0265">
    <property type="taxonomic scope" value="Bacteria"/>
</dbReference>
<dbReference type="InterPro" id="IPR043504">
    <property type="entry name" value="Peptidase_S1_PA_chymotrypsin"/>
</dbReference>
<evidence type="ECO:0000256" key="3">
    <source>
        <dbReference type="ARBA" id="ARBA00022801"/>
    </source>
</evidence>
<accession>H6L6I4</accession>
<dbReference type="Pfam" id="PF13180">
    <property type="entry name" value="PDZ_2"/>
    <property type="match status" value="1"/>
</dbReference>
<evidence type="ECO:0000256" key="1">
    <source>
        <dbReference type="ARBA" id="ARBA00010541"/>
    </source>
</evidence>
<dbReference type="PANTHER" id="PTHR22939">
    <property type="entry name" value="SERINE PROTEASE FAMILY S1C HTRA-RELATED"/>
    <property type="match status" value="1"/>
</dbReference>
<dbReference type="HOGENOM" id="CLU_020120_1_0_10"/>
<feature type="domain" description="PDZ" evidence="5">
    <location>
        <begin position="270"/>
        <end position="361"/>
    </location>
</feature>
<dbReference type="RefSeq" id="WP_015691763.1">
    <property type="nucleotide sequence ID" value="NC_016940.1"/>
</dbReference>
<dbReference type="SMART" id="SM00228">
    <property type="entry name" value="PDZ"/>
    <property type="match status" value="2"/>
</dbReference>
<evidence type="ECO:0000259" key="5">
    <source>
        <dbReference type="PROSITE" id="PS50106"/>
    </source>
</evidence>
<dbReference type="Pfam" id="PF13365">
    <property type="entry name" value="Trypsin_2"/>
    <property type="match status" value="1"/>
</dbReference>
<dbReference type="EMBL" id="CP002831">
    <property type="protein sequence ID" value="AFC24126.1"/>
    <property type="molecule type" value="Genomic_DNA"/>
</dbReference>
<dbReference type="KEGG" id="sgn:SGRA_1391"/>
<dbReference type="PRINTS" id="PR00834">
    <property type="entry name" value="PROTEASES2C"/>
</dbReference>
<dbReference type="PROSITE" id="PS50106">
    <property type="entry name" value="PDZ"/>
    <property type="match status" value="1"/>
</dbReference>
<dbReference type="InterPro" id="IPR009003">
    <property type="entry name" value="Peptidase_S1_PA"/>
</dbReference>
<sequence>MRNGIILLAVSILSSGLTLGVYKTCLEKERPAGQEVIVREFVPKYQATYYNDSPYGSPLTDRPKDFKAAANLARPSVVHIQSNGGNEELFDFGSGASGSGVIISKDGYMLTNNHVVEGARQVEVTLNDRRKYKAKVIGTDPSTDLAVIKVEEEELDGRELPVLGFANSDQLQVGEWVLAVGNPFNLTSTVTAGIVSAKGRNIDILEGTYSIESFIQTDAAVNPGNSGGALIDAEGRLVGINTAIITRSGRYEGYSFAVPVNLARKVAKDLIEYGEVQRGFLGVTIRDVSNELAKEMSLNSLDGVYLDRVNSGSAAEEGGLKSGDIITHVNNVKVKSSPELQEQVGLFRPGQEVAIIYFRDGKSYETKVELKNASNGNSIEDKPRSERFRNEETVLEELGIDIRPLNSKERRRLDLEKGLIVTKIRSGSLMESTNMDRDFIIETVNGEKVKTEEEFIQAIIQAEDEVKLDGFYENFSGDYSYLFNK</sequence>
<dbReference type="OrthoDB" id="9758917at2"/>
<keyword evidence="7" id="KW-1185">Reference proteome</keyword>
<dbReference type="AlphaFoldDB" id="H6L6I4"/>
<dbReference type="SUPFAM" id="SSF50156">
    <property type="entry name" value="PDZ domain-like"/>
    <property type="match status" value="1"/>
</dbReference>
<keyword evidence="2 6" id="KW-0645">Protease</keyword>
<keyword evidence="4" id="KW-0720">Serine protease</keyword>
<dbReference type="Gene3D" id="2.40.10.10">
    <property type="entry name" value="Trypsin-like serine proteases"/>
    <property type="match status" value="2"/>
</dbReference>
<name>H6L6I4_SAPGL</name>
<keyword evidence="3" id="KW-0378">Hydrolase</keyword>
<dbReference type="PANTHER" id="PTHR22939:SF129">
    <property type="entry name" value="SERINE PROTEASE HTRA2, MITOCHONDRIAL"/>
    <property type="match status" value="1"/>
</dbReference>
<dbReference type="FunFam" id="2.40.10.10:FF:000001">
    <property type="entry name" value="Periplasmic serine protease DegS"/>
    <property type="match status" value="1"/>
</dbReference>
<dbReference type="STRING" id="984262.SGRA_1391"/>
<dbReference type="InterPro" id="IPR001940">
    <property type="entry name" value="Peptidase_S1C"/>
</dbReference>
<comment type="similarity">
    <text evidence="1">Belongs to the peptidase S1C family.</text>
</comment>
<evidence type="ECO:0000313" key="6">
    <source>
        <dbReference type="EMBL" id="AFC24126.1"/>
    </source>
</evidence>
<proteinExistence type="inferred from homology"/>